<sequence length="254" mass="27282">MSRRPTAHIPTGPVPLPPSVAAHTDGGAAHPVWRNELGGLTFRVDHPRGRRFVKWVPAASGLDLAAEAERLTWAAAFTPVPRVLGHGVDGSGQWLLTAALDATSAVDPRWTAEAATAVRAVGEGLRALHEALPVADCPFTWSVERRVAAARRRGLLDAERARALVEQAPPVDRLVVCHGDACAPNTLVDDSGRWAGHVDMGALGVADRWADIAVAAWSTEWNYGPGWQEALMDAYGVTPDPARLAYYRTLWDST</sequence>
<keyword evidence="13" id="KW-1185">Reference proteome</keyword>
<evidence type="ECO:0000256" key="7">
    <source>
        <dbReference type="PIRNR" id="PIRNR000706"/>
    </source>
</evidence>
<keyword evidence="9" id="KW-0479">Metal-binding</keyword>
<dbReference type="Proteomes" id="UP000265719">
    <property type="component" value="Chromosome"/>
</dbReference>
<dbReference type="GO" id="GO:0016301">
    <property type="term" value="F:kinase activity"/>
    <property type="evidence" value="ECO:0007669"/>
    <property type="project" value="UniProtKB-KW"/>
</dbReference>
<keyword evidence="9" id="KW-0460">Magnesium</keyword>
<feature type="region of interest" description="Disordered" evidence="10">
    <location>
        <begin position="1"/>
        <end position="27"/>
    </location>
</feature>
<evidence type="ECO:0000256" key="5">
    <source>
        <dbReference type="ARBA" id="ARBA00022840"/>
    </source>
</evidence>
<dbReference type="PANTHER" id="PTHR21310">
    <property type="entry name" value="AMINOGLYCOSIDE PHOSPHOTRANSFERASE-RELATED-RELATED"/>
    <property type="match status" value="1"/>
</dbReference>
<feature type="domain" description="Aminoglycoside phosphotransferase" evidence="11">
    <location>
        <begin position="40"/>
        <end position="246"/>
    </location>
</feature>
<keyword evidence="3 7" id="KW-0547">Nucleotide-binding</keyword>
<evidence type="ECO:0000256" key="4">
    <source>
        <dbReference type="ARBA" id="ARBA00022777"/>
    </source>
</evidence>
<reference evidence="12" key="1">
    <citation type="submission" date="2020-10" db="EMBL/GenBank/DDBJ databases">
        <title>De novo genome project of the cellulose decomposer Thermobifida halotolerans type strain.</title>
        <authorList>
            <person name="Nagy I."/>
            <person name="Horvath B."/>
            <person name="Kukolya J."/>
            <person name="Nagy I."/>
            <person name="Orsini M."/>
        </authorList>
    </citation>
    <scope>NUCLEOTIDE SEQUENCE</scope>
    <source>
        <strain evidence="12">DSM 44931</strain>
    </source>
</reference>
<dbReference type="Pfam" id="PF01636">
    <property type="entry name" value="APH"/>
    <property type="match status" value="1"/>
</dbReference>
<evidence type="ECO:0000256" key="8">
    <source>
        <dbReference type="PIRSR" id="PIRSR000706-1"/>
    </source>
</evidence>
<accession>A0AA97LZN9</accession>
<name>A0AA97LZN9_9ACTN</name>
<dbReference type="InterPro" id="IPR002575">
    <property type="entry name" value="Aminoglycoside_PTrfase"/>
</dbReference>
<dbReference type="RefSeq" id="WP_068693152.1">
    <property type="nucleotide sequence ID" value="NZ_CP063196.1"/>
</dbReference>
<evidence type="ECO:0000259" key="11">
    <source>
        <dbReference type="Pfam" id="PF01636"/>
    </source>
</evidence>
<dbReference type="CDD" id="cd05150">
    <property type="entry name" value="APH"/>
    <property type="match status" value="1"/>
</dbReference>
<dbReference type="SUPFAM" id="SSF56112">
    <property type="entry name" value="Protein kinase-like (PK-like)"/>
    <property type="match status" value="1"/>
</dbReference>
<dbReference type="GO" id="GO:0016773">
    <property type="term" value="F:phosphotransferase activity, alcohol group as acceptor"/>
    <property type="evidence" value="ECO:0007669"/>
    <property type="project" value="InterPro"/>
</dbReference>
<keyword evidence="5 7" id="KW-0067">ATP-binding</keyword>
<dbReference type="Gene3D" id="3.90.1200.10">
    <property type="match status" value="1"/>
</dbReference>
<evidence type="ECO:0000313" key="13">
    <source>
        <dbReference type="Proteomes" id="UP000265719"/>
    </source>
</evidence>
<organism evidence="12 13">
    <name type="scientific">Thermobifida halotolerans</name>
    <dbReference type="NCBI Taxonomy" id="483545"/>
    <lineage>
        <taxon>Bacteria</taxon>
        <taxon>Bacillati</taxon>
        <taxon>Actinomycetota</taxon>
        <taxon>Actinomycetes</taxon>
        <taxon>Streptosporangiales</taxon>
        <taxon>Nocardiopsidaceae</taxon>
        <taxon>Thermobifida</taxon>
    </lineage>
</organism>
<dbReference type="InterPro" id="IPR051678">
    <property type="entry name" value="AGP_Transferase"/>
</dbReference>
<feature type="active site" description="Proton acceptor" evidence="8">
    <location>
        <position position="180"/>
    </location>
</feature>
<feature type="binding site" evidence="9">
    <location>
        <position position="185"/>
    </location>
    <ligand>
        <name>Mg(2+)</name>
        <dbReference type="ChEBI" id="CHEBI:18420"/>
    </ligand>
</feature>
<evidence type="ECO:0000256" key="3">
    <source>
        <dbReference type="ARBA" id="ARBA00022741"/>
    </source>
</evidence>
<keyword evidence="4 7" id="KW-0418">Kinase</keyword>
<dbReference type="PIRSF" id="PIRSF000706">
    <property type="entry name" value="Kanamycin_kin"/>
    <property type="match status" value="1"/>
</dbReference>
<evidence type="ECO:0000256" key="2">
    <source>
        <dbReference type="ARBA" id="ARBA00022679"/>
    </source>
</evidence>
<proteinExistence type="inferred from homology"/>
<comment type="similarity">
    <text evidence="1 7">Belongs to the aminoglycoside phosphotransferase family.</text>
</comment>
<keyword evidence="6 7" id="KW-0046">Antibiotic resistance</keyword>
<dbReference type="KEGG" id="thao:NI17_007520"/>
<evidence type="ECO:0000256" key="10">
    <source>
        <dbReference type="SAM" id="MobiDB-lite"/>
    </source>
</evidence>
<dbReference type="InterPro" id="IPR024165">
    <property type="entry name" value="Kan/Strep_kinase"/>
</dbReference>
<dbReference type="AlphaFoldDB" id="A0AA97LZN9"/>
<evidence type="ECO:0000313" key="12">
    <source>
        <dbReference type="EMBL" id="UOE21003.1"/>
    </source>
</evidence>
<dbReference type="GO" id="GO:0046677">
    <property type="term" value="P:response to antibiotic"/>
    <property type="evidence" value="ECO:0007669"/>
    <property type="project" value="UniProtKB-KW"/>
</dbReference>
<dbReference type="InterPro" id="IPR011009">
    <property type="entry name" value="Kinase-like_dom_sf"/>
</dbReference>
<protein>
    <submittedName>
        <fullName evidence="12">Aminoglycoside 3'-phosphotransferase</fullName>
    </submittedName>
</protein>
<dbReference type="EMBL" id="CP063196">
    <property type="protein sequence ID" value="UOE21003.1"/>
    <property type="molecule type" value="Genomic_DNA"/>
</dbReference>
<evidence type="ECO:0000256" key="1">
    <source>
        <dbReference type="ARBA" id="ARBA00006219"/>
    </source>
</evidence>
<feature type="binding site" evidence="9">
    <location>
        <position position="199"/>
    </location>
    <ligand>
        <name>Mg(2+)</name>
        <dbReference type="ChEBI" id="CHEBI:18420"/>
    </ligand>
</feature>
<keyword evidence="2 7" id="KW-0808">Transferase</keyword>
<dbReference type="Gene3D" id="3.30.200.20">
    <property type="entry name" value="Phosphorylase Kinase, domain 1"/>
    <property type="match status" value="1"/>
</dbReference>
<dbReference type="PANTHER" id="PTHR21310:SF41">
    <property type="entry name" value="3'-PHOSPHOTRANSFERASE, PUTATIVE-RELATED"/>
    <property type="match status" value="1"/>
</dbReference>
<evidence type="ECO:0000256" key="9">
    <source>
        <dbReference type="PIRSR" id="PIRSR000706-2"/>
    </source>
</evidence>
<evidence type="ECO:0000256" key="6">
    <source>
        <dbReference type="ARBA" id="ARBA00023251"/>
    </source>
</evidence>
<dbReference type="GO" id="GO:0005524">
    <property type="term" value="F:ATP binding"/>
    <property type="evidence" value="ECO:0007669"/>
    <property type="project" value="UniProtKB-KW"/>
</dbReference>
<dbReference type="GO" id="GO:0046872">
    <property type="term" value="F:metal ion binding"/>
    <property type="evidence" value="ECO:0007669"/>
    <property type="project" value="UniProtKB-KW"/>
</dbReference>
<gene>
    <name evidence="12" type="ORF">NI17_007520</name>
</gene>